<dbReference type="PROSITE" id="PS51683">
    <property type="entry name" value="SAM_OMT_II"/>
    <property type="match status" value="1"/>
</dbReference>
<dbReference type="PANTHER" id="PTHR43712:SF2">
    <property type="entry name" value="O-METHYLTRANSFERASE CICE"/>
    <property type="match status" value="1"/>
</dbReference>
<evidence type="ECO:0000256" key="1">
    <source>
        <dbReference type="ARBA" id="ARBA00022603"/>
    </source>
</evidence>
<sequence>MKMPDTLERMMFGFIESQTLFVGDKIKLFDYLEEKGPSNCENISRALNLPSSSLERLLIVATCINLLEKRNQNYQLKSEWTPFLSRKSDQYCGEKFSHYWKTSYKIFDHLKTALEENKPQWDKIDKQESSNSALVNVYADFIYLNDTSTREFLETMWASGYRDSVELCEKFTFDNYKNLIDLGGATGSFSIAALHANKDLNAIIMDCVDIKPYAEKKFHEHNMLDRINFHPGDMFKDNLPTGDMYSIGYVLSDWPEQDCLSLIQKIYDSLPSKGLIVILEKFFNEDKTGPYLTAMLNLTMLLEMHGSHRTTSEYMDWLKAVGFTNCQTIYSSGEKHMIIAQKK</sequence>
<proteinExistence type="predicted"/>
<dbReference type="PANTHER" id="PTHR43712">
    <property type="entry name" value="PUTATIVE (AFU_ORTHOLOGUE AFUA_4G14580)-RELATED"/>
    <property type="match status" value="1"/>
</dbReference>
<gene>
    <name evidence="6" type="ORF">J0H12_02355</name>
</gene>
<evidence type="ECO:0000313" key="6">
    <source>
        <dbReference type="EMBL" id="MBN9412755.1"/>
    </source>
</evidence>
<dbReference type="AlphaFoldDB" id="A0A8J7PIA0"/>
<dbReference type="SUPFAM" id="SSF46785">
    <property type="entry name" value="Winged helix' DNA-binding domain"/>
    <property type="match status" value="1"/>
</dbReference>
<dbReference type="SUPFAM" id="SSF53335">
    <property type="entry name" value="S-adenosyl-L-methionine-dependent methyltransferases"/>
    <property type="match status" value="1"/>
</dbReference>
<dbReference type="EMBL" id="JAFKGL010000012">
    <property type="protein sequence ID" value="MBN9412755.1"/>
    <property type="molecule type" value="Genomic_DNA"/>
</dbReference>
<evidence type="ECO:0000256" key="3">
    <source>
        <dbReference type="ARBA" id="ARBA00022691"/>
    </source>
</evidence>
<dbReference type="Pfam" id="PF08100">
    <property type="entry name" value="Dimerisation"/>
    <property type="match status" value="1"/>
</dbReference>
<feature type="domain" description="O-methyltransferase dimerisation" evidence="5">
    <location>
        <begin position="10"/>
        <end position="74"/>
    </location>
</feature>
<dbReference type="Proteomes" id="UP000664414">
    <property type="component" value="Unassembled WGS sequence"/>
</dbReference>
<comment type="caution">
    <text evidence="6">The sequence shown here is derived from an EMBL/GenBank/DDBJ whole genome shotgun (WGS) entry which is preliminary data.</text>
</comment>
<reference evidence="6" key="1">
    <citation type="submission" date="2021-02" db="EMBL/GenBank/DDBJ databases">
        <title>Thiocyanate and organic carbon inputs drive convergent selection for specific autotrophic Afipia and Thiobacillus strains within complex microbiomes.</title>
        <authorList>
            <person name="Huddy R.J."/>
            <person name="Sachdeva R."/>
            <person name="Kadzinga F."/>
            <person name="Kantor R.S."/>
            <person name="Harrison S.T.L."/>
            <person name="Banfield J.F."/>
        </authorList>
    </citation>
    <scope>NUCLEOTIDE SEQUENCE</scope>
    <source>
        <strain evidence="6">SCN18_10_11_15_R4_P_38_20</strain>
    </source>
</reference>
<keyword evidence="3" id="KW-0949">S-adenosyl-L-methionine</keyword>
<accession>A0A8J7PIA0</accession>
<keyword evidence="1" id="KW-0489">Methyltransferase</keyword>
<dbReference type="InterPro" id="IPR012967">
    <property type="entry name" value="COMT_dimerisation"/>
</dbReference>
<dbReference type="InterPro" id="IPR001077">
    <property type="entry name" value="COMT_C"/>
</dbReference>
<dbReference type="CDD" id="cd02440">
    <property type="entry name" value="AdoMet_MTases"/>
    <property type="match status" value="1"/>
</dbReference>
<dbReference type="Gene3D" id="3.40.50.150">
    <property type="entry name" value="Vaccinia Virus protein VP39"/>
    <property type="match status" value="1"/>
</dbReference>
<name>A0A8J7PIA0_9PROT</name>
<dbReference type="GO" id="GO:0008171">
    <property type="term" value="F:O-methyltransferase activity"/>
    <property type="evidence" value="ECO:0007669"/>
    <property type="project" value="InterPro"/>
</dbReference>
<feature type="domain" description="O-methyltransferase C-terminal" evidence="4">
    <location>
        <begin position="140"/>
        <end position="323"/>
    </location>
</feature>
<dbReference type="Pfam" id="PF00891">
    <property type="entry name" value="Methyltransf_2"/>
    <property type="match status" value="1"/>
</dbReference>
<dbReference type="PIRSF" id="PIRSF005739">
    <property type="entry name" value="O-mtase"/>
    <property type="match status" value="1"/>
</dbReference>
<evidence type="ECO:0000313" key="7">
    <source>
        <dbReference type="Proteomes" id="UP000664414"/>
    </source>
</evidence>
<organism evidence="6 7">
    <name type="scientific">Candidatus Paracaedimonas acanthamoebae</name>
    <dbReference type="NCBI Taxonomy" id="244581"/>
    <lineage>
        <taxon>Bacteria</taxon>
        <taxon>Pseudomonadati</taxon>
        <taxon>Pseudomonadota</taxon>
        <taxon>Alphaproteobacteria</taxon>
        <taxon>Holosporales</taxon>
        <taxon>Caedimonadaceae</taxon>
        <taxon>Candidatus Paracaedimonas</taxon>
    </lineage>
</organism>
<evidence type="ECO:0008006" key="8">
    <source>
        <dbReference type="Google" id="ProtNLM"/>
    </source>
</evidence>
<dbReference type="InterPro" id="IPR029063">
    <property type="entry name" value="SAM-dependent_MTases_sf"/>
</dbReference>
<dbReference type="InterPro" id="IPR036390">
    <property type="entry name" value="WH_DNA-bd_sf"/>
</dbReference>
<dbReference type="Gene3D" id="1.10.10.10">
    <property type="entry name" value="Winged helix-like DNA-binding domain superfamily/Winged helix DNA-binding domain"/>
    <property type="match status" value="1"/>
</dbReference>
<evidence type="ECO:0000259" key="5">
    <source>
        <dbReference type="Pfam" id="PF08100"/>
    </source>
</evidence>
<evidence type="ECO:0000256" key="2">
    <source>
        <dbReference type="ARBA" id="ARBA00022679"/>
    </source>
</evidence>
<dbReference type="GO" id="GO:0046983">
    <property type="term" value="F:protein dimerization activity"/>
    <property type="evidence" value="ECO:0007669"/>
    <property type="project" value="InterPro"/>
</dbReference>
<protein>
    <recommendedName>
        <fullName evidence="8">O-methyltransferase domain-containing protein</fullName>
    </recommendedName>
</protein>
<dbReference type="GO" id="GO:0032259">
    <property type="term" value="P:methylation"/>
    <property type="evidence" value="ECO:0007669"/>
    <property type="project" value="UniProtKB-KW"/>
</dbReference>
<keyword evidence="2" id="KW-0808">Transferase</keyword>
<dbReference type="InterPro" id="IPR036388">
    <property type="entry name" value="WH-like_DNA-bd_sf"/>
</dbReference>
<evidence type="ECO:0000259" key="4">
    <source>
        <dbReference type="Pfam" id="PF00891"/>
    </source>
</evidence>
<dbReference type="InterPro" id="IPR016461">
    <property type="entry name" value="COMT-like"/>
</dbReference>